<dbReference type="EMBL" id="CADEPI010000127">
    <property type="protein sequence ID" value="CAB3376412.1"/>
    <property type="molecule type" value="Genomic_DNA"/>
</dbReference>
<feature type="domain" description="UNC-45/Cro1/She4 central" evidence="8">
    <location>
        <begin position="353"/>
        <end position="495"/>
    </location>
</feature>
<keyword evidence="3" id="KW-0963">Cytoplasm</keyword>
<evidence type="ECO:0000259" key="8">
    <source>
        <dbReference type="Pfam" id="PF11701"/>
    </source>
</evidence>
<keyword evidence="10" id="KW-1185">Reference proteome</keyword>
<dbReference type="InterPro" id="IPR011989">
    <property type="entry name" value="ARM-like"/>
</dbReference>
<proteinExistence type="predicted"/>
<dbReference type="InterPro" id="IPR019734">
    <property type="entry name" value="TPR_rpt"/>
</dbReference>
<dbReference type="AlphaFoldDB" id="A0A8S1D077"/>
<feature type="repeat" description="TPR" evidence="7">
    <location>
        <begin position="51"/>
        <end position="84"/>
    </location>
</feature>
<name>A0A8S1D077_9INSE</name>
<organism evidence="9 10">
    <name type="scientific">Cloeon dipterum</name>
    <dbReference type="NCBI Taxonomy" id="197152"/>
    <lineage>
        <taxon>Eukaryota</taxon>
        <taxon>Metazoa</taxon>
        <taxon>Ecdysozoa</taxon>
        <taxon>Arthropoda</taxon>
        <taxon>Hexapoda</taxon>
        <taxon>Insecta</taxon>
        <taxon>Pterygota</taxon>
        <taxon>Palaeoptera</taxon>
        <taxon>Ephemeroptera</taxon>
        <taxon>Pisciforma</taxon>
        <taxon>Baetidae</taxon>
        <taxon>Cloeon</taxon>
    </lineage>
</organism>
<protein>
    <recommendedName>
        <fullName evidence="8">UNC-45/Cro1/She4 central domain-containing protein</fullName>
    </recommendedName>
</protein>
<dbReference type="FunFam" id="1.25.10.10:FF:000043">
    <property type="entry name" value="Unc-45 myosin chaperone B"/>
    <property type="match status" value="1"/>
</dbReference>
<accession>A0A8S1D077</accession>
<keyword evidence="2" id="KW-0217">Developmental protein</keyword>
<dbReference type="InterPro" id="IPR024660">
    <property type="entry name" value="UCS_central_dom"/>
</dbReference>
<evidence type="ECO:0000256" key="6">
    <source>
        <dbReference type="ARBA" id="ARBA00023186"/>
    </source>
</evidence>
<comment type="caution">
    <text evidence="9">The sequence shown here is derived from an EMBL/GenBank/DDBJ whole genome shotgun (WGS) entry which is preliminary data.</text>
</comment>
<keyword evidence="6" id="KW-0143">Chaperone</keyword>
<evidence type="ECO:0000256" key="3">
    <source>
        <dbReference type="ARBA" id="ARBA00022490"/>
    </source>
</evidence>
<dbReference type="SMART" id="SM00028">
    <property type="entry name" value="TPR"/>
    <property type="match status" value="4"/>
</dbReference>
<dbReference type="SUPFAM" id="SSF48371">
    <property type="entry name" value="ARM repeat"/>
    <property type="match status" value="1"/>
</dbReference>
<dbReference type="GO" id="GO:0030154">
    <property type="term" value="P:cell differentiation"/>
    <property type="evidence" value="ECO:0007669"/>
    <property type="project" value="UniProtKB-KW"/>
</dbReference>
<dbReference type="Proteomes" id="UP000494165">
    <property type="component" value="Unassembled WGS sequence"/>
</dbReference>
<dbReference type="GO" id="GO:0007517">
    <property type="term" value="P:muscle organ development"/>
    <property type="evidence" value="ECO:0007669"/>
    <property type="project" value="UniProtKB-KW"/>
</dbReference>
<dbReference type="OrthoDB" id="199930at2759"/>
<keyword evidence="5" id="KW-0221">Differentiation</keyword>
<dbReference type="Gene3D" id="1.25.10.10">
    <property type="entry name" value="Leucine-rich Repeat Variant"/>
    <property type="match status" value="2"/>
</dbReference>
<dbReference type="SUPFAM" id="SSF48452">
    <property type="entry name" value="TPR-like"/>
    <property type="match status" value="1"/>
</dbReference>
<feature type="repeat" description="TPR" evidence="7">
    <location>
        <begin position="85"/>
        <end position="118"/>
    </location>
</feature>
<gene>
    <name evidence="9" type="ORF">CLODIP_2_CD03756</name>
</gene>
<dbReference type="PANTHER" id="PTHR45994">
    <property type="entry name" value="FI21225P1"/>
    <property type="match status" value="1"/>
</dbReference>
<dbReference type="Pfam" id="PF11701">
    <property type="entry name" value="UNC45-central"/>
    <property type="match status" value="1"/>
</dbReference>
<dbReference type="PROSITE" id="PS50005">
    <property type="entry name" value="TPR"/>
    <property type="match status" value="2"/>
</dbReference>
<evidence type="ECO:0000313" key="9">
    <source>
        <dbReference type="EMBL" id="CAB3376412.1"/>
    </source>
</evidence>
<dbReference type="InterPro" id="IPR011990">
    <property type="entry name" value="TPR-like_helical_dom_sf"/>
</dbReference>
<evidence type="ECO:0000256" key="2">
    <source>
        <dbReference type="ARBA" id="ARBA00022473"/>
    </source>
</evidence>
<comment type="subcellular location">
    <subcellularLocation>
        <location evidence="1">Cytoplasm</location>
        <location evidence="1">Perinuclear region</location>
    </subcellularLocation>
</comment>
<keyword evidence="7" id="KW-0802">TPR repeat</keyword>
<dbReference type="GO" id="GO:0051879">
    <property type="term" value="F:Hsp90 protein binding"/>
    <property type="evidence" value="ECO:0007669"/>
    <property type="project" value="TreeGrafter"/>
</dbReference>
<dbReference type="InterPro" id="IPR016024">
    <property type="entry name" value="ARM-type_fold"/>
</dbReference>
<evidence type="ECO:0000256" key="7">
    <source>
        <dbReference type="PROSITE-ProRule" id="PRU00339"/>
    </source>
</evidence>
<evidence type="ECO:0000256" key="4">
    <source>
        <dbReference type="ARBA" id="ARBA00022541"/>
    </source>
</evidence>
<evidence type="ECO:0000313" key="10">
    <source>
        <dbReference type="Proteomes" id="UP000494165"/>
    </source>
</evidence>
<evidence type="ECO:0000256" key="5">
    <source>
        <dbReference type="ARBA" id="ARBA00022782"/>
    </source>
</evidence>
<dbReference type="PANTHER" id="PTHR45994:SF1">
    <property type="entry name" value="FI21225P1"/>
    <property type="match status" value="1"/>
</dbReference>
<dbReference type="GO" id="GO:0048471">
    <property type="term" value="C:perinuclear region of cytoplasm"/>
    <property type="evidence" value="ECO:0007669"/>
    <property type="project" value="UniProtKB-SubCell"/>
</dbReference>
<sequence length="945" mass="105142">MKDTPSSTIEEDVQKLRLEGNEAFKGNAWLQAINCYTKAIELHPEEDLAKAVLFKNRAAAFLKLEKFEKAANDCSKAIDICPTDPKALFRRAIAYETLGRVEEAYRDARNAMTSDPGNKELQPLLARLHEKAQEKMRENAKTSVKVEQMMELAFDPSKDAEKRETAMKNLLVLAREKTGADLMFNKGLLTKLKTVLKLEKNQEICLAAIRTISELCQQSDDMTLAILKELGLPWFLDTFNSESEARVNAGQYCLQAILNSLSGMTNKPESKPEKAKCEANKAEIDSLLTFLTFSLTSRTITGQARDAVIELLTRNCHYTTLEWAEQFVKIGGLYKMLEVSSELQEYKYESAMPITDNSKTLASVCLARIYENMYYDEARKNYLEKVDEFVRDKLMAPDIESKVRVTVTITTLLVGALDAGNAMIAKEGVMEMILVMANTEDELQQKVACECLIAAASKKDKVKTIITQGVHILKRLYNSKNDAIRIRALVGLCKLGSSGGTDASIRPFADGSTAKLAEACRRFLINPAKDTDIRRWAAEGLSYLTLDADVKEKLIEDRRALQALLELARTGSQASIYAIVTVLVNLVNAYDKQEIVPEMMELAKFAKHHIPEEHELDDPDFVNKRIEVLAKEGVTSALVALARTESHNCRELIGRVFNAICSQQEQRGRVSQQGGVKALLGLAIEGTDKGKRQAAQALARIGITINPEVAFTGQRCQEAIRPLLFLLHQDYTALENFEAMLALCNLAGVSESIRKRIVKEQGLQKIEIYMYHEHLMLSRASIQCIVNLMLSPEVVNLFEGENDRTKFLVLLCADEDEETVKASAGALAILLSSSTKCADKVFKVSSWQDSLKFLLANPDPDVQHRGLCVVFSLLASSKENAAEIVSSDVFELLLAHSQSSDGSEKKEKLKKIALECLEQAEKWSLVAKAGSVVVQEEEEGLPDLE</sequence>
<keyword evidence="4" id="KW-0517">Myogenesis</keyword>
<dbReference type="Gene3D" id="1.25.40.10">
    <property type="entry name" value="Tetratricopeptide repeat domain"/>
    <property type="match status" value="1"/>
</dbReference>
<evidence type="ECO:0000256" key="1">
    <source>
        <dbReference type="ARBA" id="ARBA00004556"/>
    </source>
</evidence>
<reference evidence="9 10" key="1">
    <citation type="submission" date="2020-04" db="EMBL/GenBank/DDBJ databases">
        <authorList>
            <person name="Alioto T."/>
            <person name="Alioto T."/>
            <person name="Gomez Garrido J."/>
        </authorList>
    </citation>
    <scope>NUCLEOTIDE SEQUENCE [LARGE SCALE GENOMIC DNA]</scope>
</reference>